<evidence type="ECO:0000313" key="4">
    <source>
        <dbReference type="Proteomes" id="UP000008183"/>
    </source>
</evidence>
<protein>
    <submittedName>
        <fullName evidence="3">Oligopeptide ABC transporter, periplasmic oligopeptide-binding protein, putative</fullName>
    </submittedName>
</protein>
<evidence type="ECO:0000259" key="2">
    <source>
        <dbReference type="Pfam" id="PF00496"/>
    </source>
</evidence>
<feature type="chain" id="PRO_5010295889" evidence="1">
    <location>
        <begin position="20"/>
        <end position="611"/>
    </location>
</feature>
<dbReference type="PANTHER" id="PTHR30290">
    <property type="entry name" value="PERIPLASMIC BINDING COMPONENT OF ABC TRANSPORTER"/>
    <property type="match status" value="1"/>
</dbReference>
<dbReference type="PaxDb" id="243274-THEMA_03225"/>
<sequence>MKRFLFVAVLFTIFAASFAQFLNVPREQTVIVPGPKTANPGDFNVIAGWKDPHRGIQQLLLEPLWMDDPVRGEIINALAETGPIYNEDFTKMIVKLRKGVYWSDGVPFTADDVVFTVEMCMKYPEMARHMEFNEYIDKVYKEDDYTVVFELKKPNTRFHTYFIDRWGYWWPMPKHVFEKVEDPVGFTFNPPVGTGPYVLKDYDPAGYWVLWERREDWQRTPTGMIFGMPKPKYVLFYAYETDEKITLAFLQNQLDAAGIGPQALKALLKRSKYVKLYSDFPFVPLVDPVVGGITINTAKYPFNMKEVRWALALALDIVKLSETEEGNMLISALHIPPLPLYRKLYYEPLEEWLQNLTVNGVKVYDPDVPLKIAEVAKRYGWNVPDDPEKIKLGVGSGWWKHLPDVAEQLLLSVGFKRDKNGKWLLPNGTPWKIQLGTNPNDLVAFGVAQQWREFGIDVDVITTYISGINEGNFEVLITGNWPAPEPWGGHADLHRTLYFFHSKYQNKPLGEGVGHVSRWFDERLDKIIDEMEKLDWNDPRNIEFGREGLKILAEELPTIPIGTIGVLTTALVYNDYYWTNWPTLENPYMMPYWHWSQFKYLLTFLEPTGRK</sequence>
<dbReference type="KEGG" id="tmm:Tmari_0298"/>
<dbReference type="PANTHER" id="PTHR30290:SF65">
    <property type="entry name" value="MONOACYL PHOSPHATIDYLINOSITOL TETRAMANNOSIDE-BINDING PROTEIN LPQW-RELATED"/>
    <property type="match status" value="1"/>
</dbReference>
<dbReference type="OrthoDB" id="9772924at2"/>
<dbReference type="Gene3D" id="3.10.105.10">
    <property type="entry name" value="Dipeptide-binding Protein, Domain 3"/>
    <property type="match status" value="1"/>
</dbReference>
<dbReference type="CDD" id="cd08509">
    <property type="entry name" value="PBP2_TmCBP_oligosaccharides_like"/>
    <property type="match status" value="1"/>
</dbReference>
<dbReference type="GO" id="GO:0043190">
    <property type="term" value="C:ATP-binding cassette (ABC) transporter complex"/>
    <property type="evidence" value="ECO:0007669"/>
    <property type="project" value="InterPro"/>
</dbReference>
<dbReference type="RefSeq" id="WP_004083020.1">
    <property type="nucleotide sequence ID" value="NC_000853.1"/>
</dbReference>
<dbReference type="KEGG" id="tmi:THEMA_03225"/>
<dbReference type="FunFam" id="3.90.76.10:FF:000014">
    <property type="entry name" value="Extracellular solute-binding protein family 5"/>
    <property type="match status" value="1"/>
</dbReference>
<dbReference type="GO" id="GO:0042597">
    <property type="term" value="C:periplasmic space"/>
    <property type="evidence" value="ECO:0007669"/>
    <property type="project" value="UniProtKB-ARBA"/>
</dbReference>
<proteinExistence type="predicted"/>
<dbReference type="SUPFAM" id="SSF53850">
    <property type="entry name" value="Periplasmic binding protein-like II"/>
    <property type="match status" value="1"/>
</dbReference>
<organism evidence="3 4">
    <name type="scientific">Thermotoga maritima (strain ATCC 43589 / DSM 3109 / JCM 10099 / NBRC 100826 / MSB8)</name>
    <dbReference type="NCBI Taxonomy" id="243274"/>
    <lineage>
        <taxon>Bacteria</taxon>
        <taxon>Thermotogati</taxon>
        <taxon>Thermotogota</taxon>
        <taxon>Thermotogae</taxon>
        <taxon>Thermotogales</taxon>
        <taxon>Thermotogaceae</taxon>
        <taxon>Thermotoga</taxon>
    </lineage>
</organism>
<dbReference type="KEGG" id="tmw:THMA_0307"/>
<dbReference type="InParanoid" id="Q9WYD6"/>
<evidence type="ECO:0000256" key="1">
    <source>
        <dbReference type="SAM" id="SignalP"/>
    </source>
</evidence>
<dbReference type="AlphaFoldDB" id="Q9WYD6"/>
<dbReference type="EMBL" id="AE000512">
    <property type="protein sequence ID" value="AAD35388.1"/>
    <property type="molecule type" value="Genomic_DNA"/>
</dbReference>
<accession>G4FHL4</accession>
<dbReference type="EnsemblBacteria" id="AAD35388">
    <property type="protein sequence ID" value="AAD35388"/>
    <property type="gene ID" value="TM_0300"/>
</dbReference>
<accession>Q9WYD6</accession>
<dbReference type="InterPro" id="IPR000914">
    <property type="entry name" value="SBP_5_dom"/>
</dbReference>
<dbReference type="PATRIC" id="fig|243274.17.peg.297"/>
<dbReference type="Gene3D" id="3.90.76.10">
    <property type="entry name" value="Dipeptide-binding Protein, Domain 1"/>
    <property type="match status" value="1"/>
</dbReference>
<dbReference type="InterPro" id="IPR030678">
    <property type="entry name" value="Peptide/Ni-bd"/>
</dbReference>
<dbReference type="GO" id="GO:0015833">
    <property type="term" value="P:peptide transport"/>
    <property type="evidence" value="ECO:0000318"/>
    <property type="project" value="GO_Central"/>
</dbReference>
<dbReference type="PIRSF" id="PIRSF002741">
    <property type="entry name" value="MppA"/>
    <property type="match status" value="1"/>
</dbReference>
<name>Q9WYD6_THEMA</name>
<reference evidence="3 4" key="1">
    <citation type="journal article" date="1999" name="Nature">
        <title>Evidence for lateral gene transfer between Archaea and Bacteria from genome sequence of Thermotoga maritima.</title>
        <authorList>
            <person name="Nelson K.E."/>
            <person name="Clayton R.A."/>
            <person name="Gill S.R."/>
            <person name="Gwinn M.L."/>
            <person name="Dodson R.J."/>
            <person name="Haft D.H."/>
            <person name="Hickey E.K."/>
            <person name="Peterson J.D."/>
            <person name="Nelson W.C."/>
            <person name="Ketchum K.A."/>
            <person name="McDonald L."/>
            <person name="Utterback T.R."/>
            <person name="Malek J.A."/>
            <person name="Linher K.D."/>
            <person name="Garrett M.M."/>
            <person name="Stewart A.M."/>
            <person name="Cotton M.D."/>
            <person name="Pratt M.S."/>
            <person name="Phillips C.A."/>
            <person name="Richardson D."/>
            <person name="Heidelberg J."/>
            <person name="Sutton G.G."/>
            <person name="Fleischmann R.D."/>
            <person name="White O."/>
            <person name="Salzberg S.L."/>
            <person name="Smith H.O."/>
            <person name="Venter J.C."/>
            <person name="Fraser C.M."/>
        </authorList>
    </citation>
    <scope>NUCLEOTIDE SEQUENCE [LARGE SCALE GENOMIC DNA]</scope>
    <source>
        <strain evidence="4">ATCC 43589 / DSM 3109 / JCM 10099 / NBRC 100826 / MSB8</strain>
    </source>
</reference>
<gene>
    <name evidence="3" type="ordered locus">TM_0300</name>
</gene>
<dbReference type="GO" id="GO:1904680">
    <property type="term" value="F:peptide transmembrane transporter activity"/>
    <property type="evidence" value="ECO:0000318"/>
    <property type="project" value="GO_Central"/>
</dbReference>
<feature type="domain" description="Solute-binding protein family 5" evidence="2">
    <location>
        <begin position="73"/>
        <end position="483"/>
    </location>
</feature>
<dbReference type="KEGG" id="tma:TM0300"/>
<keyword evidence="4" id="KW-1185">Reference proteome</keyword>
<dbReference type="Pfam" id="PF00496">
    <property type="entry name" value="SBP_bac_5"/>
    <property type="match status" value="1"/>
</dbReference>
<dbReference type="InterPro" id="IPR039424">
    <property type="entry name" value="SBP_5"/>
</dbReference>
<dbReference type="Proteomes" id="UP000008183">
    <property type="component" value="Chromosome"/>
</dbReference>
<dbReference type="TCDB" id="3.A.1.5.30">
    <property type="family name" value="the atp-binding cassette (abc) superfamily"/>
</dbReference>
<evidence type="ECO:0000313" key="3">
    <source>
        <dbReference type="EMBL" id="AAD35388.1"/>
    </source>
</evidence>
<dbReference type="PIR" id="A72393">
    <property type="entry name" value="A72393"/>
</dbReference>
<feature type="signal peptide" evidence="1">
    <location>
        <begin position="1"/>
        <end position="19"/>
    </location>
</feature>
<dbReference type="Gene3D" id="3.40.190.10">
    <property type="entry name" value="Periplasmic binding protein-like II"/>
    <property type="match status" value="1"/>
</dbReference>
<keyword evidence="1" id="KW-0732">Signal</keyword>